<dbReference type="Pfam" id="PF11987">
    <property type="entry name" value="IF-2"/>
    <property type="match status" value="1"/>
</dbReference>
<dbReference type="Pfam" id="PF14578">
    <property type="entry name" value="GTP_EFTU_D4"/>
    <property type="match status" value="1"/>
</dbReference>
<dbReference type="PRINTS" id="PR00315">
    <property type="entry name" value="ELONGATNFCT"/>
</dbReference>
<dbReference type="CDD" id="cd03703">
    <property type="entry name" value="aeIF5B_II"/>
    <property type="match status" value="1"/>
</dbReference>
<dbReference type="Gene3D" id="2.40.30.10">
    <property type="entry name" value="Translation factors"/>
    <property type="match status" value="2"/>
</dbReference>
<dbReference type="NCBIfam" id="NF003078">
    <property type="entry name" value="PRK04004.1"/>
    <property type="match status" value="1"/>
</dbReference>
<dbReference type="GO" id="GO:0005525">
    <property type="term" value="F:GTP binding"/>
    <property type="evidence" value="ECO:0007669"/>
    <property type="project" value="UniProtKB-KW"/>
</dbReference>
<dbReference type="HAMAP" id="MF_00100_A">
    <property type="entry name" value="IF_2_A"/>
    <property type="match status" value="1"/>
</dbReference>
<dbReference type="RefSeq" id="WP_205099010.1">
    <property type="nucleotide sequence ID" value="NZ_CAJNAQ010000005.1"/>
</dbReference>
<reference evidence="11" key="1">
    <citation type="submission" date="2021-02" db="EMBL/GenBank/DDBJ databases">
        <authorList>
            <person name="Han P."/>
        </authorList>
    </citation>
    <scope>NUCLEOTIDE SEQUENCE</scope>
    <source>
        <strain evidence="11">Candidatus Nitrosotenuis uzonensis 5A</strain>
    </source>
</reference>
<evidence type="ECO:0000256" key="1">
    <source>
        <dbReference type="ARBA" id="ARBA00007733"/>
    </source>
</evidence>
<dbReference type="NCBIfam" id="TIGR00491">
    <property type="entry name" value="aIF-2"/>
    <property type="match status" value="1"/>
</dbReference>
<feature type="binding site" evidence="8">
    <location>
        <begin position="77"/>
        <end position="81"/>
    </location>
    <ligand>
        <name>GTP</name>
        <dbReference type="ChEBI" id="CHEBI:37565"/>
    </ligand>
</feature>
<keyword evidence="4 8" id="KW-0547">Nucleotide-binding</keyword>
<keyword evidence="3 8" id="KW-0396">Initiation factor</keyword>
<dbReference type="InterPro" id="IPR015760">
    <property type="entry name" value="TIF_IF2"/>
</dbReference>
<feature type="binding site" evidence="8">
    <location>
        <begin position="131"/>
        <end position="134"/>
    </location>
    <ligand>
        <name>GTP</name>
        <dbReference type="ChEBI" id="CHEBI:37565"/>
    </ligand>
</feature>
<evidence type="ECO:0000313" key="12">
    <source>
        <dbReference type="Proteomes" id="UP000655759"/>
    </source>
</evidence>
<dbReference type="InterPro" id="IPR004544">
    <property type="entry name" value="TF_aIF-2_arc"/>
</dbReference>
<organism evidence="11 12">
    <name type="scientific">Candidatus Nitrosotenuis uzonensis</name>
    <dbReference type="NCBI Taxonomy" id="1407055"/>
    <lineage>
        <taxon>Archaea</taxon>
        <taxon>Nitrososphaerota</taxon>
        <taxon>Candidatus Nitrosotenuis</taxon>
    </lineage>
</organism>
<dbReference type="FunFam" id="3.40.50.300:FF:000112">
    <property type="entry name" value="Eukaryotic translation initiation factor 5B"/>
    <property type="match status" value="1"/>
</dbReference>
<keyword evidence="6 8" id="KW-0342">GTP-binding</keyword>
<dbReference type="InterPro" id="IPR000795">
    <property type="entry name" value="T_Tr_GTP-bd_dom"/>
</dbReference>
<accession>A0A812F457</accession>
<dbReference type="InterPro" id="IPR023115">
    <property type="entry name" value="TIF_IF2_dom3"/>
</dbReference>
<protein>
    <recommendedName>
        <fullName evidence="2 8">Probable translation initiation factor IF-2</fullName>
    </recommendedName>
</protein>
<dbReference type="InterPro" id="IPR005225">
    <property type="entry name" value="Small_GTP-bd"/>
</dbReference>
<evidence type="ECO:0000256" key="6">
    <source>
        <dbReference type="ARBA" id="ARBA00023134"/>
    </source>
</evidence>
<dbReference type="InterPro" id="IPR009000">
    <property type="entry name" value="Transl_B-barrel_sf"/>
</dbReference>
<dbReference type="NCBIfam" id="TIGR00231">
    <property type="entry name" value="small_GTP"/>
    <property type="match status" value="1"/>
</dbReference>
<dbReference type="CDD" id="cd01887">
    <property type="entry name" value="IF2_eIF5B"/>
    <property type="match status" value="1"/>
</dbReference>
<dbReference type="Gene3D" id="3.40.50.10050">
    <property type="entry name" value="Translation initiation factor IF- 2, domain 3"/>
    <property type="match status" value="1"/>
</dbReference>
<dbReference type="EMBL" id="CAJNAQ010000005">
    <property type="protein sequence ID" value="CAE6493446.1"/>
    <property type="molecule type" value="Genomic_DNA"/>
</dbReference>
<dbReference type="SUPFAM" id="SSF52156">
    <property type="entry name" value="Initiation factor IF2/eIF5b, domain 3"/>
    <property type="match status" value="1"/>
</dbReference>
<evidence type="ECO:0000256" key="4">
    <source>
        <dbReference type="ARBA" id="ARBA00022741"/>
    </source>
</evidence>
<comment type="caution">
    <text evidence="11">The sequence shown here is derived from an EMBL/GenBank/DDBJ whole genome shotgun (WGS) entry which is preliminary data.</text>
</comment>
<evidence type="ECO:0000256" key="9">
    <source>
        <dbReference type="RuleBase" id="RU000644"/>
    </source>
</evidence>
<comment type="similarity">
    <text evidence="1 8 9">Belongs to the TRAFAC class translation factor GTPase superfamily. Classic translation factor GTPase family. IF-2 subfamily.</text>
</comment>
<dbReference type="SUPFAM" id="SSF52540">
    <property type="entry name" value="P-loop containing nucleoside triphosphate hydrolases"/>
    <property type="match status" value="1"/>
</dbReference>
<evidence type="ECO:0000256" key="8">
    <source>
        <dbReference type="HAMAP-Rule" id="MF_00100"/>
    </source>
</evidence>
<dbReference type="GO" id="GO:0003924">
    <property type="term" value="F:GTPase activity"/>
    <property type="evidence" value="ECO:0007669"/>
    <property type="project" value="UniProtKB-UniRule"/>
</dbReference>
<dbReference type="FunFam" id="3.40.50.10050:FF:000001">
    <property type="entry name" value="Translation initiation factor IF-2"/>
    <property type="match status" value="1"/>
</dbReference>
<dbReference type="PANTHER" id="PTHR43381">
    <property type="entry name" value="TRANSLATION INITIATION FACTOR IF-2-RELATED"/>
    <property type="match status" value="1"/>
</dbReference>
<evidence type="ECO:0000256" key="5">
    <source>
        <dbReference type="ARBA" id="ARBA00022917"/>
    </source>
</evidence>
<dbReference type="GO" id="GO:0003743">
    <property type="term" value="F:translation initiation factor activity"/>
    <property type="evidence" value="ECO:0007669"/>
    <property type="project" value="UniProtKB-UniRule"/>
</dbReference>
<dbReference type="Proteomes" id="UP000655759">
    <property type="component" value="Unassembled WGS sequence"/>
</dbReference>
<dbReference type="PANTHER" id="PTHR43381:SF4">
    <property type="entry name" value="EUKARYOTIC TRANSLATION INITIATION FACTOR 5B"/>
    <property type="match status" value="1"/>
</dbReference>
<feature type="domain" description="Tr-type G" evidence="10">
    <location>
        <begin position="3"/>
        <end position="226"/>
    </location>
</feature>
<evidence type="ECO:0000256" key="3">
    <source>
        <dbReference type="ARBA" id="ARBA00022540"/>
    </source>
</evidence>
<dbReference type="SUPFAM" id="SSF50447">
    <property type="entry name" value="Translation proteins"/>
    <property type="match status" value="1"/>
</dbReference>
<dbReference type="PROSITE" id="PS51722">
    <property type="entry name" value="G_TR_2"/>
    <property type="match status" value="1"/>
</dbReference>
<keyword evidence="5 8" id="KW-0648">Protein biosynthesis</keyword>
<dbReference type="Gene3D" id="3.40.50.300">
    <property type="entry name" value="P-loop containing nucleotide triphosphate hydrolases"/>
    <property type="match status" value="1"/>
</dbReference>
<dbReference type="GO" id="GO:0005737">
    <property type="term" value="C:cytoplasm"/>
    <property type="evidence" value="ECO:0007669"/>
    <property type="project" value="TreeGrafter"/>
</dbReference>
<evidence type="ECO:0000259" key="10">
    <source>
        <dbReference type="PROSITE" id="PS51722"/>
    </source>
</evidence>
<comment type="function">
    <text evidence="7 8 9">Function in general translation initiation by promoting the binding of the formylmethionine-tRNA to ribosomes. Seems to function along with eIF-2.</text>
</comment>
<dbReference type="InterPro" id="IPR027417">
    <property type="entry name" value="P-loop_NTPase"/>
</dbReference>
<comment type="caution">
    <text evidence="8">Lacks conserved residue(s) required for the propagation of feature annotation.</text>
</comment>
<name>A0A812F457_9ARCH</name>
<dbReference type="InterPro" id="IPR029459">
    <property type="entry name" value="EFTU-type"/>
</dbReference>
<dbReference type="InterPro" id="IPR036925">
    <property type="entry name" value="TIF_IF2_dom3_sf"/>
</dbReference>
<sequence length="594" mass="65864">MRIRQPIVAVLGHVDSGKTSLLDKIRGTGVQGREAGGITQHIGASFLPTDTIKKMCGQLYANLKKSDYDVPGLLVIDTPGHEVFTNLRTRGGSAADIAILVVDTNRGFQPQTNESLKILQARKVPFVVALNKIDMISGWKKTDTPYVTQAIKQQDQFIQTTLDEQIYNVVGTLSILGFQSEAFYRVKDFAKEVAIVPVSARTGTGIPELLTVLVGLTQQYMQKRLEQQEKASRGIILEVNDEVGLGTTANMILIDGHMKKGDSVVVAKRDSVIVTKPKAILLPKPLDEMRDPRDKFKPVEMVEAAAGIKIASPDLDGVLPGSTVYVTENPARVDEYKKIIESEMKSVFVDTQTNGIILKCDTIGSLEALTEMLRRQQVPVAKADIGPVNRRDVLEAKVIKENDRHLGVILAFNVKVLADAQEEAENSHVKIFSDKVIYSLLDNYTLWVEDDTANEENAVFAELTPIAKFTFLKGYIFRNSNPAVFGIRVDVGTVRQKMAIMNKNGKRIGLIHQLQDGKKSIESASQGQEVACSIQDVMIGRHIFEEDVFYSLPSSSEAKKMLDRFMHKLTPEQQTVFNEILEIQRKSDSAYGYI</sequence>
<dbReference type="Pfam" id="PF00009">
    <property type="entry name" value="GTP_EFTU"/>
    <property type="match status" value="1"/>
</dbReference>
<evidence type="ECO:0000313" key="11">
    <source>
        <dbReference type="EMBL" id="CAE6493446.1"/>
    </source>
</evidence>
<evidence type="ECO:0000256" key="7">
    <source>
        <dbReference type="ARBA" id="ARBA00024852"/>
    </source>
</evidence>
<gene>
    <name evidence="8 11" type="primary">infB</name>
    <name evidence="11" type="ORF">NUZ5A_50161</name>
</gene>
<dbReference type="AlphaFoldDB" id="A0A812F457"/>
<proteinExistence type="inferred from homology"/>
<evidence type="ECO:0000256" key="2">
    <source>
        <dbReference type="ARBA" id="ARBA00020166"/>
    </source>
</evidence>